<evidence type="ECO:0000256" key="5">
    <source>
        <dbReference type="ARBA" id="ARBA00022833"/>
    </source>
</evidence>
<evidence type="ECO:0000256" key="1">
    <source>
        <dbReference type="ARBA" id="ARBA00004123"/>
    </source>
</evidence>
<evidence type="ECO:0000259" key="7">
    <source>
        <dbReference type="Pfam" id="PF04082"/>
    </source>
</evidence>
<dbReference type="PANTHER" id="PTHR40626:SF3">
    <property type="entry name" value="TRANSCRIPTION FACTOR WITH C2H2 AND ZN(2)-CYS(6) DNA BINDING DOMAIN (EUROFUNG)-RELATED"/>
    <property type="match status" value="1"/>
</dbReference>
<keyword evidence="2" id="KW-0479">Metal-binding</keyword>
<dbReference type="PANTHER" id="PTHR40626">
    <property type="entry name" value="MIP31509P"/>
    <property type="match status" value="1"/>
</dbReference>
<dbReference type="GO" id="GO:0006351">
    <property type="term" value="P:DNA-templated transcription"/>
    <property type="evidence" value="ECO:0007669"/>
    <property type="project" value="InterPro"/>
</dbReference>
<evidence type="ECO:0000256" key="4">
    <source>
        <dbReference type="ARBA" id="ARBA00022771"/>
    </source>
</evidence>
<dbReference type="GO" id="GO:0000785">
    <property type="term" value="C:chromatin"/>
    <property type="evidence" value="ECO:0007669"/>
    <property type="project" value="TreeGrafter"/>
</dbReference>
<comment type="subcellular location">
    <subcellularLocation>
        <location evidence="1">Nucleus</location>
    </subcellularLocation>
</comment>
<dbReference type="GO" id="GO:0000978">
    <property type="term" value="F:RNA polymerase II cis-regulatory region sequence-specific DNA binding"/>
    <property type="evidence" value="ECO:0007669"/>
    <property type="project" value="InterPro"/>
</dbReference>
<name>A0AAV9NK08_9EURO</name>
<organism evidence="8 9">
    <name type="scientific">Exophiala bonariae</name>
    <dbReference type="NCBI Taxonomy" id="1690606"/>
    <lineage>
        <taxon>Eukaryota</taxon>
        <taxon>Fungi</taxon>
        <taxon>Dikarya</taxon>
        <taxon>Ascomycota</taxon>
        <taxon>Pezizomycotina</taxon>
        <taxon>Eurotiomycetes</taxon>
        <taxon>Chaetothyriomycetidae</taxon>
        <taxon>Chaetothyriales</taxon>
        <taxon>Herpotrichiellaceae</taxon>
        <taxon>Exophiala</taxon>
    </lineage>
</organism>
<sequence length="572" mass="62709">MKMACDADFPCETCLLQGATCTVNRIEDTASTGLPAIRGPIAVRLPTISTVPRSIDTEARSSAPGRGPLSFLLNYVHPDNTSLASAFGVVAAAKEHSPRALLEDDGSVTELDSQLYPPEAFASYSPGSIFQFFLGELDSPMSFPADIHWSMPVDQLSIGSSDPMFSPLQGATNKVLDELTHFSSSRSQYHMDDCPHEILAAGLLLFTASKISALVDDYFLLWNHHSPIIHGASFNISTAHTPLLLAVCLTSALLDPNSNDASAARGILDLAEEYIFAHRGFQKLFDTSLATETPPLAEALPAVQAAFSIAQIQLRQGSQSKRESIRDYRFDQLILALKYLGLHLKSTGSLESLSSKEDFDWAKFGLEQAGARLLFGIYNLDVSFSTLYDKAPRLFVEEMQLCLPCSLDAFMATTVEACYEECTSSAASISGTLADALDALCAEEEDDEVTGIINNLNTLDLFITILAIIQAIWLLPYRPFRREKEVELTRALQRWMQCWTHQKEHTSASGQERFGFVKDAAVEFWVIAGTLIRKGRTSINSILPPSTGAASSRRSGPTLRSAYQSLRRLEKE</sequence>
<protein>
    <recommendedName>
        <fullName evidence="7">Xylanolytic transcriptional activator regulatory domain-containing protein</fullName>
    </recommendedName>
</protein>
<keyword evidence="3" id="KW-0677">Repeat</keyword>
<dbReference type="Pfam" id="PF04082">
    <property type="entry name" value="Fungal_trans"/>
    <property type="match status" value="1"/>
</dbReference>
<keyword evidence="9" id="KW-1185">Reference proteome</keyword>
<proteinExistence type="predicted"/>
<dbReference type="RefSeq" id="XP_064709824.1">
    <property type="nucleotide sequence ID" value="XM_064853425.1"/>
</dbReference>
<dbReference type="EMBL" id="JAVRRD010000004">
    <property type="protein sequence ID" value="KAK5060003.1"/>
    <property type="molecule type" value="Genomic_DNA"/>
</dbReference>
<keyword evidence="6" id="KW-0539">Nucleus</keyword>
<dbReference type="GO" id="GO:0005634">
    <property type="term" value="C:nucleus"/>
    <property type="evidence" value="ECO:0007669"/>
    <property type="project" value="UniProtKB-SubCell"/>
</dbReference>
<evidence type="ECO:0000256" key="2">
    <source>
        <dbReference type="ARBA" id="ARBA00022723"/>
    </source>
</evidence>
<keyword evidence="5" id="KW-0862">Zinc</keyword>
<feature type="domain" description="Xylanolytic transcriptional activator regulatory" evidence="7">
    <location>
        <begin position="216"/>
        <end position="419"/>
    </location>
</feature>
<comment type="caution">
    <text evidence="8">The sequence shown here is derived from an EMBL/GenBank/DDBJ whole genome shotgun (WGS) entry which is preliminary data.</text>
</comment>
<evidence type="ECO:0000256" key="6">
    <source>
        <dbReference type="ARBA" id="ARBA00023242"/>
    </source>
</evidence>
<reference evidence="8 9" key="1">
    <citation type="submission" date="2023-08" db="EMBL/GenBank/DDBJ databases">
        <title>Black Yeasts Isolated from many extreme environments.</title>
        <authorList>
            <person name="Coleine C."/>
            <person name="Stajich J.E."/>
            <person name="Selbmann L."/>
        </authorList>
    </citation>
    <scope>NUCLEOTIDE SEQUENCE [LARGE SCALE GENOMIC DNA]</scope>
    <source>
        <strain evidence="8 9">CCFEE 5792</strain>
    </source>
</reference>
<dbReference type="GO" id="GO:0000981">
    <property type="term" value="F:DNA-binding transcription factor activity, RNA polymerase II-specific"/>
    <property type="evidence" value="ECO:0007669"/>
    <property type="project" value="InterPro"/>
</dbReference>
<dbReference type="GeneID" id="89978045"/>
<evidence type="ECO:0000313" key="9">
    <source>
        <dbReference type="Proteomes" id="UP001358417"/>
    </source>
</evidence>
<gene>
    <name evidence="8" type="ORF">LTR84_009887</name>
</gene>
<dbReference type="InterPro" id="IPR051059">
    <property type="entry name" value="VerF-like"/>
</dbReference>
<dbReference type="AlphaFoldDB" id="A0AAV9NK08"/>
<dbReference type="CDD" id="cd12148">
    <property type="entry name" value="fungal_TF_MHR"/>
    <property type="match status" value="1"/>
</dbReference>
<keyword evidence="4" id="KW-0863">Zinc-finger</keyword>
<evidence type="ECO:0000313" key="8">
    <source>
        <dbReference type="EMBL" id="KAK5060003.1"/>
    </source>
</evidence>
<dbReference type="GO" id="GO:0008270">
    <property type="term" value="F:zinc ion binding"/>
    <property type="evidence" value="ECO:0007669"/>
    <property type="project" value="UniProtKB-KW"/>
</dbReference>
<dbReference type="Proteomes" id="UP001358417">
    <property type="component" value="Unassembled WGS sequence"/>
</dbReference>
<dbReference type="InterPro" id="IPR007219">
    <property type="entry name" value="XnlR_reg_dom"/>
</dbReference>
<evidence type="ECO:0000256" key="3">
    <source>
        <dbReference type="ARBA" id="ARBA00022737"/>
    </source>
</evidence>
<accession>A0AAV9NK08</accession>